<comment type="caution">
    <text evidence="2">The sequence shown here is derived from an EMBL/GenBank/DDBJ whole genome shotgun (WGS) entry which is preliminary data.</text>
</comment>
<protein>
    <submittedName>
        <fullName evidence="2">Uncharacterized protein</fullName>
    </submittedName>
</protein>
<dbReference type="OrthoDB" id="1377405at2"/>
<evidence type="ECO:0000313" key="2">
    <source>
        <dbReference type="EMBL" id="PXY42654.1"/>
    </source>
</evidence>
<reference evidence="2 3" key="1">
    <citation type="submission" date="2018-05" db="EMBL/GenBank/DDBJ databases">
        <title>Flavobacterium sp. strain IMCC34759, incomplete genome.</title>
        <authorList>
            <person name="Joung Y."/>
            <person name="Cho J."/>
        </authorList>
    </citation>
    <scope>NUCLEOTIDE SEQUENCE [LARGE SCALE GENOMIC DNA]</scope>
    <source>
        <strain evidence="2 3">IMCC34759</strain>
    </source>
</reference>
<keyword evidence="1" id="KW-0732">Signal</keyword>
<name>A0A2V4C8X3_9FLAO</name>
<evidence type="ECO:0000256" key="1">
    <source>
        <dbReference type="SAM" id="SignalP"/>
    </source>
</evidence>
<accession>A0A2V4C8X3</accession>
<sequence length="140" mass="16583">MSYIKTFLLFCLIGFSQFCLAKTETDTITNWQIYKGSELLFHSNEFECYKLTGIVKKNDDFKSLKIVLFRDTKSYGKQKIKLLNGERVVIEFDYENNNELEIVRSKIQSLFEKTKIDLTIMYYDEREVKGILLGYLQLEN</sequence>
<dbReference type="EMBL" id="QJHK01000001">
    <property type="protein sequence ID" value="PXY42654.1"/>
    <property type="molecule type" value="Genomic_DNA"/>
</dbReference>
<dbReference type="Proteomes" id="UP000247903">
    <property type="component" value="Unassembled WGS sequence"/>
</dbReference>
<proteinExistence type="predicted"/>
<gene>
    <name evidence="2" type="ORF">DMB65_01110</name>
</gene>
<evidence type="ECO:0000313" key="3">
    <source>
        <dbReference type="Proteomes" id="UP000247903"/>
    </source>
</evidence>
<organism evidence="2 3">
    <name type="scientific">Flavobacterium cheongpyeongense</name>
    <dbReference type="NCBI Taxonomy" id="2212651"/>
    <lineage>
        <taxon>Bacteria</taxon>
        <taxon>Pseudomonadati</taxon>
        <taxon>Bacteroidota</taxon>
        <taxon>Flavobacteriia</taxon>
        <taxon>Flavobacteriales</taxon>
        <taxon>Flavobacteriaceae</taxon>
        <taxon>Flavobacterium</taxon>
    </lineage>
</organism>
<dbReference type="AlphaFoldDB" id="A0A2V4C8X3"/>
<dbReference type="RefSeq" id="WP_110304830.1">
    <property type="nucleotide sequence ID" value="NZ_QJHK01000001.1"/>
</dbReference>
<keyword evidence="3" id="KW-1185">Reference proteome</keyword>
<feature type="signal peptide" evidence="1">
    <location>
        <begin position="1"/>
        <end position="21"/>
    </location>
</feature>
<feature type="chain" id="PRO_5015968787" evidence="1">
    <location>
        <begin position="22"/>
        <end position="140"/>
    </location>
</feature>